<name>A0A635RBR4_SALET</name>
<protein>
    <recommendedName>
        <fullName evidence="1">3'-5' exoribonuclease Rv2179c-like domain-containing protein</fullName>
    </recommendedName>
</protein>
<dbReference type="InterPro" id="IPR033390">
    <property type="entry name" value="Rv2179c-like"/>
</dbReference>
<feature type="domain" description="3'-5' exoribonuclease Rv2179c-like" evidence="1">
    <location>
        <begin position="19"/>
        <end position="202"/>
    </location>
</feature>
<accession>A0A635RBR4</accession>
<dbReference type="Pfam" id="PF16473">
    <property type="entry name" value="Rv2179c-like"/>
    <property type="match status" value="1"/>
</dbReference>
<gene>
    <name evidence="2" type="ORF">CB695_22240</name>
</gene>
<reference evidence="2" key="1">
    <citation type="submission" date="2018-07" db="EMBL/GenBank/DDBJ databases">
        <authorList>
            <person name="Ashton P.M."/>
            <person name="Dallman T."/>
            <person name="Nair S."/>
            <person name="De Pinna E."/>
            <person name="Peters T."/>
            <person name="Grant K."/>
        </authorList>
    </citation>
    <scope>NUCLEOTIDE SEQUENCE</scope>
    <source>
        <strain evidence="2">368335</strain>
    </source>
</reference>
<evidence type="ECO:0000259" key="1">
    <source>
        <dbReference type="Pfam" id="PF16473"/>
    </source>
</evidence>
<sequence length="244" mass="27709">MTYPKTIQPTLPTLVIGADAETKSLRPDAYLLTTGLVAFDVPTLKMVGSSYMRIDPNDPKAKAVFHEDPQTVGWWEGKGEPEYAPSREAYTEAWGGTTPMPEALWAMRKWLDEITGKHNFVITMRGPDFDSPIFMNAFAQCDVPPGKFRKFSALDSDRTAERLALAFGFEPDLTVEQVYWTRGKPAFEHHALWDAAKEAYTTARIYHLALITREYGYERAKACHEELKTGEYIPPQIRDQLTRD</sequence>
<dbReference type="EMBL" id="AAMIYH010000027">
    <property type="protein sequence ID" value="EDH8304186.1"/>
    <property type="molecule type" value="Genomic_DNA"/>
</dbReference>
<proteinExistence type="predicted"/>
<evidence type="ECO:0000313" key="2">
    <source>
        <dbReference type="EMBL" id="EDH8304186.1"/>
    </source>
</evidence>
<comment type="caution">
    <text evidence="2">The sequence shown here is derived from an EMBL/GenBank/DDBJ whole genome shotgun (WGS) entry which is preliminary data.</text>
</comment>
<organism evidence="2">
    <name type="scientific">Salmonella enterica subsp. enterica serovar Chester</name>
    <dbReference type="NCBI Taxonomy" id="149386"/>
    <lineage>
        <taxon>Bacteria</taxon>
        <taxon>Pseudomonadati</taxon>
        <taxon>Pseudomonadota</taxon>
        <taxon>Gammaproteobacteria</taxon>
        <taxon>Enterobacterales</taxon>
        <taxon>Enterobacteriaceae</taxon>
        <taxon>Salmonella</taxon>
    </lineage>
</organism>
<dbReference type="AlphaFoldDB" id="A0A635RBR4"/>